<accession>I3S7R9</accession>
<dbReference type="EMBL" id="BT136516">
    <property type="protein sequence ID" value="AFK36311.1"/>
    <property type="molecule type" value="mRNA"/>
</dbReference>
<organism evidence="1">
    <name type="scientific">Lotus japonicus</name>
    <name type="common">Lotus corniculatus var. japonicus</name>
    <dbReference type="NCBI Taxonomy" id="34305"/>
    <lineage>
        <taxon>Eukaryota</taxon>
        <taxon>Viridiplantae</taxon>
        <taxon>Streptophyta</taxon>
        <taxon>Embryophyta</taxon>
        <taxon>Tracheophyta</taxon>
        <taxon>Spermatophyta</taxon>
        <taxon>Magnoliopsida</taxon>
        <taxon>eudicotyledons</taxon>
        <taxon>Gunneridae</taxon>
        <taxon>Pentapetalae</taxon>
        <taxon>rosids</taxon>
        <taxon>fabids</taxon>
        <taxon>Fabales</taxon>
        <taxon>Fabaceae</taxon>
        <taxon>Papilionoideae</taxon>
        <taxon>50 kb inversion clade</taxon>
        <taxon>NPAAA clade</taxon>
        <taxon>Hologalegina</taxon>
        <taxon>robinioid clade</taxon>
        <taxon>Loteae</taxon>
        <taxon>Lotus</taxon>
    </lineage>
</organism>
<evidence type="ECO:0000313" key="1">
    <source>
        <dbReference type="EMBL" id="AFK36311.1"/>
    </source>
</evidence>
<reference evidence="1" key="1">
    <citation type="submission" date="2012-05" db="EMBL/GenBank/DDBJ databases">
        <authorList>
            <person name="Krishnakumar V."/>
            <person name="Cheung F."/>
            <person name="Xiao Y."/>
            <person name="Chan A."/>
            <person name="Moskal W.A."/>
            <person name="Town C.D."/>
        </authorList>
    </citation>
    <scope>NUCLEOTIDE SEQUENCE</scope>
</reference>
<name>I3S7R9_LOTJA</name>
<dbReference type="AlphaFoldDB" id="I3S7R9"/>
<proteinExistence type="evidence at transcript level"/>
<sequence>MDSKGGRCLIEMLKESTRDTKHRGKHCQRISERWRRRIGEGHTTKGKKQRG</sequence>
<protein>
    <submittedName>
        <fullName evidence="1">Uncharacterized protein</fullName>
    </submittedName>
</protein>